<evidence type="ECO:0000256" key="3">
    <source>
        <dbReference type="RuleBase" id="RU361155"/>
    </source>
</evidence>
<dbReference type="Pfam" id="PF00685">
    <property type="entry name" value="Sulfotransfer_1"/>
    <property type="match status" value="1"/>
</dbReference>
<dbReference type="EnsemblPlants" id="AET02412">
    <property type="protein sequence ID" value="AET02412"/>
    <property type="gene ID" value="MTR_8g040250"/>
</dbReference>
<dbReference type="eggNOG" id="KOG1584">
    <property type="taxonomic scope" value="Eukaryota"/>
</dbReference>
<dbReference type="Proteomes" id="UP000002051">
    <property type="component" value="Chromosome 8"/>
</dbReference>
<gene>
    <name evidence="5" type="ordered locus">MTR_8g040250</name>
</gene>
<comment type="similarity">
    <text evidence="1 3">Belongs to the sulfotransferase 1 family.</text>
</comment>
<evidence type="ECO:0000313" key="6">
    <source>
        <dbReference type="EnsemblPlants" id="AET02412"/>
    </source>
</evidence>
<dbReference type="AlphaFoldDB" id="G7LHI7"/>
<evidence type="ECO:0000313" key="7">
    <source>
        <dbReference type="Proteomes" id="UP000002051"/>
    </source>
</evidence>
<dbReference type="HOGENOM" id="CLU_027239_0_2_1"/>
<organism evidence="5 7">
    <name type="scientific">Medicago truncatula</name>
    <name type="common">Barrel medic</name>
    <name type="synonym">Medicago tribuloides</name>
    <dbReference type="NCBI Taxonomy" id="3880"/>
    <lineage>
        <taxon>Eukaryota</taxon>
        <taxon>Viridiplantae</taxon>
        <taxon>Streptophyta</taxon>
        <taxon>Embryophyta</taxon>
        <taxon>Tracheophyta</taxon>
        <taxon>Spermatophyta</taxon>
        <taxon>Magnoliopsida</taxon>
        <taxon>eudicotyledons</taxon>
        <taxon>Gunneridae</taxon>
        <taxon>Pentapetalae</taxon>
        <taxon>rosids</taxon>
        <taxon>fabids</taxon>
        <taxon>Fabales</taxon>
        <taxon>Fabaceae</taxon>
        <taxon>Papilionoideae</taxon>
        <taxon>50 kb inversion clade</taxon>
        <taxon>NPAAA clade</taxon>
        <taxon>Hologalegina</taxon>
        <taxon>IRL clade</taxon>
        <taxon>Trifolieae</taxon>
        <taxon>Medicago</taxon>
    </lineage>
</organism>
<name>G7LHI7_MEDTR</name>
<dbReference type="GO" id="GO:0051923">
    <property type="term" value="P:sulfation"/>
    <property type="evidence" value="ECO:0000318"/>
    <property type="project" value="GO_Central"/>
</dbReference>
<dbReference type="EC" id="2.8.2.-" evidence="3"/>
<protein>
    <recommendedName>
        <fullName evidence="3">Sulfotransferase</fullName>
        <ecNumber evidence="3">2.8.2.-</ecNumber>
    </recommendedName>
</protein>
<dbReference type="InterPro" id="IPR027417">
    <property type="entry name" value="P-loop_NTPase"/>
</dbReference>
<reference evidence="6" key="3">
    <citation type="submission" date="2015-04" db="UniProtKB">
        <authorList>
            <consortium name="EnsemblPlants"/>
        </authorList>
    </citation>
    <scope>IDENTIFICATION</scope>
    <source>
        <strain evidence="6">cv. Jemalong A17</strain>
    </source>
</reference>
<feature type="domain" description="Sulfotransferase" evidence="4">
    <location>
        <begin position="45"/>
        <end position="290"/>
    </location>
</feature>
<dbReference type="SUPFAM" id="SSF52540">
    <property type="entry name" value="P-loop containing nucleoside triphosphate hydrolases"/>
    <property type="match status" value="1"/>
</dbReference>
<evidence type="ECO:0000313" key="5">
    <source>
        <dbReference type="EMBL" id="AET02412.1"/>
    </source>
</evidence>
<dbReference type="EMBL" id="CM001224">
    <property type="protein sequence ID" value="AET02412.1"/>
    <property type="molecule type" value="Genomic_DNA"/>
</dbReference>
<sequence length="301" mass="35273">MASREEDHKVSYDYCKQQILSLPKEKGLSIQDLYFFQKFLAPLGLKALTYAIVNRHSLEMHDHPLLKSNSHELVPYFEFNIYGDNLDQTPLIDLSNMAEPRLFGTHIPFNSLAKSIKESNCKIIYICRNPLDTFISTWFFINKIRSNESLPMLNLEEAFEMYCKGRNLSGPFWNHMLGYYKESIARPGKVLFLNYEELKQDANYQVKRIAEFLGCPFTQEEESNRMIQNIINLCCFENMKDQEVNKFGVLSSRYEKKHLFRKAEIGDWKNYLSRSMVEKISKITKEMLGGLSFEVCRSIDQ</sequence>
<dbReference type="Gene3D" id="3.40.50.300">
    <property type="entry name" value="P-loop containing nucleotide triphosphate hydrolases"/>
    <property type="match status" value="1"/>
</dbReference>
<dbReference type="GO" id="GO:0005737">
    <property type="term" value="C:cytoplasm"/>
    <property type="evidence" value="ECO:0000318"/>
    <property type="project" value="GO_Central"/>
</dbReference>
<dbReference type="PANTHER" id="PTHR11783">
    <property type="entry name" value="SULFOTRANSFERASE SULT"/>
    <property type="match status" value="1"/>
</dbReference>
<dbReference type="PaxDb" id="3880-AET02412"/>
<evidence type="ECO:0000259" key="4">
    <source>
        <dbReference type="Pfam" id="PF00685"/>
    </source>
</evidence>
<evidence type="ECO:0000256" key="2">
    <source>
        <dbReference type="ARBA" id="ARBA00022679"/>
    </source>
</evidence>
<proteinExistence type="inferred from homology"/>
<reference evidence="5 7" key="1">
    <citation type="journal article" date="2011" name="Nature">
        <title>The Medicago genome provides insight into the evolution of rhizobial symbioses.</title>
        <authorList>
            <person name="Young N.D."/>
            <person name="Debelle F."/>
            <person name="Oldroyd G.E."/>
            <person name="Geurts R."/>
            <person name="Cannon S.B."/>
            <person name="Udvardi M.K."/>
            <person name="Benedito V.A."/>
            <person name="Mayer K.F."/>
            <person name="Gouzy J."/>
            <person name="Schoof H."/>
            <person name="Van de Peer Y."/>
            <person name="Proost S."/>
            <person name="Cook D.R."/>
            <person name="Meyers B.C."/>
            <person name="Spannagl M."/>
            <person name="Cheung F."/>
            <person name="De Mita S."/>
            <person name="Krishnakumar V."/>
            <person name="Gundlach H."/>
            <person name="Zhou S."/>
            <person name="Mudge J."/>
            <person name="Bharti A.K."/>
            <person name="Murray J.D."/>
            <person name="Naoumkina M.A."/>
            <person name="Rosen B."/>
            <person name="Silverstein K.A."/>
            <person name="Tang H."/>
            <person name="Rombauts S."/>
            <person name="Zhao P.X."/>
            <person name="Zhou P."/>
            <person name="Barbe V."/>
            <person name="Bardou P."/>
            <person name="Bechner M."/>
            <person name="Bellec A."/>
            <person name="Berger A."/>
            <person name="Berges H."/>
            <person name="Bidwell S."/>
            <person name="Bisseling T."/>
            <person name="Choisne N."/>
            <person name="Couloux A."/>
            <person name="Denny R."/>
            <person name="Deshpande S."/>
            <person name="Dai X."/>
            <person name="Doyle J.J."/>
            <person name="Dudez A.M."/>
            <person name="Farmer A.D."/>
            <person name="Fouteau S."/>
            <person name="Franken C."/>
            <person name="Gibelin C."/>
            <person name="Gish J."/>
            <person name="Goldstein S."/>
            <person name="Gonzalez A.J."/>
            <person name="Green P.J."/>
            <person name="Hallab A."/>
            <person name="Hartog M."/>
            <person name="Hua A."/>
            <person name="Humphray S.J."/>
            <person name="Jeong D.H."/>
            <person name="Jing Y."/>
            <person name="Jocker A."/>
            <person name="Kenton S.M."/>
            <person name="Kim D.J."/>
            <person name="Klee K."/>
            <person name="Lai H."/>
            <person name="Lang C."/>
            <person name="Lin S."/>
            <person name="Macmil S.L."/>
            <person name="Magdelenat G."/>
            <person name="Matthews L."/>
            <person name="McCorrison J."/>
            <person name="Monaghan E.L."/>
            <person name="Mun J.H."/>
            <person name="Najar F.Z."/>
            <person name="Nicholson C."/>
            <person name="Noirot C."/>
            <person name="O'Bleness M."/>
            <person name="Paule C.R."/>
            <person name="Poulain J."/>
            <person name="Prion F."/>
            <person name="Qin B."/>
            <person name="Qu C."/>
            <person name="Retzel E.F."/>
            <person name="Riddle C."/>
            <person name="Sallet E."/>
            <person name="Samain S."/>
            <person name="Samson N."/>
            <person name="Sanders I."/>
            <person name="Saurat O."/>
            <person name="Scarpelli C."/>
            <person name="Schiex T."/>
            <person name="Segurens B."/>
            <person name="Severin A.J."/>
            <person name="Sherrier D.J."/>
            <person name="Shi R."/>
            <person name="Sims S."/>
            <person name="Singer S.R."/>
            <person name="Sinharoy S."/>
            <person name="Sterck L."/>
            <person name="Viollet A."/>
            <person name="Wang B.B."/>
            <person name="Wang K."/>
            <person name="Wang M."/>
            <person name="Wang X."/>
            <person name="Warfsmann J."/>
            <person name="Weissenbach J."/>
            <person name="White D.D."/>
            <person name="White J.D."/>
            <person name="Wiley G.B."/>
            <person name="Wincker P."/>
            <person name="Xing Y."/>
            <person name="Yang L."/>
            <person name="Yao Z."/>
            <person name="Ying F."/>
            <person name="Zhai J."/>
            <person name="Zhou L."/>
            <person name="Zuber A."/>
            <person name="Denarie J."/>
            <person name="Dixon R.A."/>
            <person name="May G.D."/>
            <person name="Schwartz D.C."/>
            <person name="Rogers J."/>
            <person name="Quetier F."/>
            <person name="Town C.D."/>
            <person name="Roe B.A."/>
        </authorList>
    </citation>
    <scope>NUCLEOTIDE SEQUENCE [LARGE SCALE GENOMIC DNA]</scope>
    <source>
        <strain evidence="5">A17</strain>
        <strain evidence="6 7">cv. Jemalong A17</strain>
    </source>
</reference>
<accession>G7LHI7</accession>
<keyword evidence="7" id="KW-1185">Reference proteome</keyword>
<dbReference type="InterPro" id="IPR000863">
    <property type="entry name" value="Sulfotransferase_dom"/>
</dbReference>
<reference evidence="5 7" key="2">
    <citation type="journal article" date="2014" name="BMC Genomics">
        <title>An improved genome release (version Mt4.0) for the model legume Medicago truncatula.</title>
        <authorList>
            <person name="Tang H."/>
            <person name="Krishnakumar V."/>
            <person name="Bidwell S."/>
            <person name="Rosen B."/>
            <person name="Chan A."/>
            <person name="Zhou S."/>
            <person name="Gentzbittel L."/>
            <person name="Childs K.L."/>
            <person name="Yandell M."/>
            <person name="Gundlach H."/>
            <person name="Mayer K.F."/>
            <person name="Schwartz D.C."/>
            <person name="Town C.D."/>
        </authorList>
    </citation>
    <scope>GENOME REANNOTATION</scope>
    <source>
        <strain evidence="5">A17</strain>
        <strain evidence="6 7">cv. Jemalong A17</strain>
    </source>
</reference>
<keyword evidence="2 3" id="KW-0808">Transferase</keyword>
<evidence type="ECO:0000256" key="1">
    <source>
        <dbReference type="ARBA" id="ARBA00005771"/>
    </source>
</evidence>
<dbReference type="GO" id="GO:0008146">
    <property type="term" value="F:sulfotransferase activity"/>
    <property type="evidence" value="ECO:0000318"/>
    <property type="project" value="GO_Central"/>
</dbReference>